<keyword evidence="1" id="KW-1133">Transmembrane helix</keyword>
<feature type="transmembrane region" description="Helical" evidence="1">
    <location>
        <begin position="60"/>
        <end position="79"/>
    </location>
</feature>
<dbReference type="Proteomes" id="UP001341281">
    <property type="component" value="Chromosome 09"/>
</dbReference>
<evidence type="ECO:0000256" key="1">
    <source>
        <dbReference type="SAM" id="Phobius"/>
    </source>
</evidence>
<dbReference type="EMBL" id="CP144753">
    <property type="protein sequence ID" value="WVZ92913.1"/>
    <property type="molecule type" value="Genomic_DNA"/>
</dbReference>
<sequence>MFTFQAEQDNVNSAQQFDSMPCDLLNILSFKMRNEEGQHSHGMDTSVQVKGTENTCSGQYGLVNLACLFWIVFAIKVAVARRHRKIQHTVPHHGKNVFTATLSRHERGKACLLP</sequence>
<reference evidence="3 4" key="1">
    <citation type="submission" date="2024-02" db="EMBL/GenBank/DDBJ databases">
        <title>High-quality chromosome-scale genome assembly of Pensacola bahiagrass (Paspalum notatum Flugge var. saurae).</title>
        <authorList>
            <person name="Vega J.M."/>
            <person name="Podio M."/>
            <person name="Orjuela J."/>
            <person name="Siena L.A."/>
            <person name="Pessino S.C."/>
            <person name="Combes M.C."/>
            <person name="Mariac C."/>
            <person name="Albertini E."/>
            <person name="Pupilli F."/>
            <person name="Ortiz J.P.A."/>
            <person name="Leblanc O."/>
        </authorList>
    </citation>
    <scope>NUCLEOTIDE SEQUENCE [LARGE SCALE GENOMIC DNA]</scope>
    <source>
        <strain evidence="3">R1</strain>
        <tissue evidence="3">Leaf</tissue>
    </source>
</reference>
<evidence type="ECO:0000313" key="4">
    <source>
        <dbReference type="Proteomes" id="UP001341281"/>
    </source>
</evidence>
<name>A0AAQ3UHV6_PASNO</name>
<accession>A0AAQ3UHV6</accession>
<protein>
    <submittedName>
        <fullName evidence="3">Uncharacterized protein</fullName>
    </submittedName>
</protein>
<dbReference type="AlphaFoldDB" id="A0AAQ3UHV6"/>
<proteinExistence type="predicted"/>
<gene>
    <name evidence="2" type="ORF">U9M48_038935</name>
    <name evidence="3" type="ORF">U9M48_038945</name>
</gene>
<evidence type="ECO:0000313" key="2">
    <source>
        <dbReference type="EMBL" id="WVZ92902.1"/>
    </source>
</evidence>
<keyword evidence="4" id="KW-1185">Reference proteome</keyword>
<keyword evidence="1" id="KW-0812">Transmembrane</keyword>
<organism evidence="3 4">
    <name type="scientific">Paspalum notatum var. saurae</name>
    <dbReference type="NCBI Taxonomy" id="547442"/>
    <lineage>
        <taxon>Eukaryota</taxon>
        <taxon>Viridiplantae</taxon>
        <taxon>Streptophyta</taxon>
        <taxon>Embryophyta</taxon>
        <taxon>Tracheophyta</taxon>
        <taxon>Spermatophyta</taxon>
        <taxon>Magnoliopsida</taxon>
        <taxon>Liliopsida</taxon>
        <taxon>Poales</taxon>
        <taxon>Poaceae</taxon>
        <taxon>PACMAD clade</taxon>
        <taxon>Panicoideae</taxon>
        <taxon>Andropogonodae</taxon>
        <taxon>Paspaleae</taxon>
        <taxon>Paspalinae</taxon>
        <taxon>Paspalum</taxon>
    </lineage>
</organism>
<evidence type="ECO:0000313" key="3">
    <source>
        <dbReference type="EMBL" id="WVZ92913.1"/>
    </source>
</evidence>
<dbReference type="EMBL" id="CP144753">
    <property type="protein sequence ID" value="WVZ92902.1"/>
    <property type="molecule type" value="Genomic_DNA"/>
</dbReference>
<keyword evidence="1" id="KW-0472">Membrane</keyword>